<dbReference type="AlphaFoldDB" id="A0A6J4LMC6"/>
<feature type="region of interest" description="Disordered" evidence="1">
    <location>
        <begin position="36"/>
        <end position="87"/>
    </location>
</feature>
<organism evidence="2">
    <name type="scientific">uncultured Chloroflexia bacterium</name>
    <dbReference type="NCBI Taxonomy" id="1672391"/>
    <lineage>
        <taxon>Bacteria</taxon>
        <taxon>Bacillati</taxon>
        <taxon>Chloroflexota</taxon>
        <taxon>Chloroflexia</taxon>
        <taxon>environmental samples</taxon>
    </lineage>
</organism>
<gene>
    <name evidence="2" type="ORF">AVDCRST_MAG93-6395</name>
</gene>
<proteinExistence type="predicted"/>
<protein>
    <submittedName>
        <fullName evidence="2">Uncharacterized protein</fullName>
    </submittedName>
</protein>
<evidence type="ECO:0000256" key="1">
    <source>
        <dbReference type="SAM" id="MobiDB-lite"/>
    </source>
</evidence>
<feature type="compositionally biased region" description="Basic and acidic residues" evidence="1">
    <location>
        <begin position="36"/>
        <end position="45"/>
    </location>
</feature>
<reference evidence="2" key="1">
    <citation type="submission" date="2020-02" db="EMBL/GenBank/DDBJ databases">
        <authorList>
            <person name="Meier V. D."/>
        </authorList>
    </citation>
    <scope>NUCLEOTIDE SEQUENCE</scope>
    <source>
        <strain evidence="2">AVDCRST_MAG93</strain>
    </source>
</reference>
<dbReference type="EMBL" id="CADCTR010002156">
    <property type="protein sequence ID" value="CAA9335565.1"/>
    <property type="molecule type" value="Genomic_DNA"/>
</dbReference>
<sequence length="151" mass="15863">MQVKRASAWVFITIISMLALGISTNAMGVPQDERRLSAADERLAKQQEPLLDPQSDPGTKPALTDPHSQHNHGAEDDSSGPSDETMRLAPSAALAASVGGQWKYASGIPTNFYAIHTIVGPGGKILLVAGSGNSVTAFKAKSFKSYLCTPA</sequence>
<accession>A0A6J4LMC6</accession>
<name>A0A6J4LMC6_9CHLR</name>
<evidence type="ECO:0000313" key="2">
    <source>
        <dbReference type="EMBL" id="CAA9335565.1"/>
    </source>
</evidence>
<feature type="non-terminal residue" evidence="2">
    <location>
        <position position="151"/>
    </location>
</feature>